<dbReference type="Proteomes" id="UP000019225">
    <property type="component" value="Chromosome"/>
</dbReference>
<accession>W5WFM9</accession>
<dbReference type="KEGG" id="kal:KALB_6046"/>
<protein>
    <recommendedName>
        <fullName evidence="1">Hemerythrin-like domain-containing protein</fullName>
    </recommendedName>
</protein>
<dbReference type="Pfam" id="PF01814">
    <property type="entry name" value="Hemerythrin"/>
    <property type="match status" value="1"/>
</dbReference>
<sequence length="216" mass="24037">MDRITAGDLSLFLRAHDCFRRDLARLRLLLTRKREAPAARAQALVNCWSTTVRILEHHHEVEDHVMWPLVTARCAEAAEVLGELEAEHHRLDKLTAEVGTRLAELPGHQDAARKAVTDLDNLLGCHLAVEEQRVLPIILAEFSTADWAQVERSNGEDLMARGLLPEVLPWITDGAAPESAARFVALIAPGQAEVYQHEWLPAYTRRLAAAGLRTTA</sequence>
<dbReference type="InterPro" id="IPR012312">
    <property type="entry name" value="Hemerythrin-like"/>
</dbReference>
<feature type="domain" description="Hemerythrin-like" evidence="1">
    <location>
        <begin position="11"/>
        <end position="137"/>
    </location>
</feature>
<dbReference type="HOGENOM" id="CLU_1184511_0_0_11"/>
<proteinExistence type="predicted"/>
<organism evidence="2 3">
    <name type="scientific">Kutzneria albida DSM 43870</name>
    <dbReference type="NCBI Taxonomy" id="1449976"/>
    <lineage>
        <taxon>Bacteria</taxon>
        <taxon>Bacillati</taxon>
        <taxon>Actinomycetota</taxon>
        <taxon>Actinomycetes</taxon>
        <taxon>Pseudonocardiales</taxon>
        <taxon>Pseudonocardiaceae</taxon>
        <taxon>Kutzneria</taxon>
    </lineage>
</organism>
<reference evidence="2 3" key="1">
    <citation type="journal article" date="2014" name="BMC Genomics">
        <title>Complete genome sequence of producer of the glycopeptide antibiotic Aculeximycin Kutzneria albida DSM 43870T, a representative of minor genus of Pseudonocardiaceae.</title>
        <authorList>
            <person name="Rebets Y."/>
            <person name="Tokovenko B."/>
            <person name="Lushchyk I."/>
            <person name="Ruckert C."/>
            <person name="Zaburannyi N."/>
            <person name="Bechthold A."/>
            <person name="Kalinowski J."/>
            <person name="Luzhetskyy A."/>
        </authorList>
    </citation>
    <scope>NUCLEOTIDE SEQUENCE [LARGE SCALE GENOMIC DNA]</scope>
    <source>
        <strain evidence="2">DSM 43870</strain>
    </source>
</reference>
<dbReference type="Gene3D" id="1.20.120.520">
    <property type="entry name" value="nmb1532 protein domain like"/>
    <property type="match status" value="1"/>
</dbReference>
<name>W5WFM9_9PSEU</name>
<evidence type="ECO:0000259" key="1">
    <source>
        <dbReference type="Pfam" id="PF01814"/>
    </source>
</evidence>
<dbReference type="EMBL" id="CP007155">
    <property type="protein sequence ID" value="AHH99406.1"/>
    <property type="molecule type" value="Genomic_DNA"/>
</dbReference>
<dbReference type="AlphaFoldDB" id="W5WFM9"/>
<evidence type="ECO:0000313" key="2">
    <source>
        <dbReference type="EMBL" id="AHH99406.1"/>
    </source>
</evidence>
<evidence type="ECO:0000313" key="3">
    <source>
        <dbReference type="Proteomes" id="UP000019225"/>
    </source>
</evidence>
<dbReference type="STRING" id="1449976.KALB_6046"/>
<gene>
    <name evidence="2" type="ORF">KALB_6046</name>
</gene>
<keyword evidence="3" id="KW-1185">Reference proteome</keyword>
<dbReference type="eggNOG" id="COG3945">
    <property type="taxonomic scope" value="Bacteria"/>
</dbReference>